<comment type="pathway">
    <text evidence="6">Cofactor biosynthesis; phylloquinone biosynthesis.</text>
</comment>
<name>A0ABT0C688_THEVL</name>
<dbReference type="InterPro" id="IPR012001">
    <property type="entry name" value="Thiamin_PyroP_enz_TPP-bd_dom"/>
</dbReference>
<comment type="catalytic activity">
    <reaction evidence="6">
        <text>isochorismate + 2-oxoglutarate + H(+) = 5-enolpyruvoyl-6-hydroxy-2-succinyl-cyclohex-3-ene-1-carboxylate + CO2</text>
        <dbReference type="Rhea" id="RHEA:25593"/>
        <dbReference type="ChEBI" id="CHEBI:15378"/>
        <dbReference type="ChEBI" id="CHEBI:16526"/>
        <dbReference type="ChEBI" id="CHEBI:16810"/>
        <dbReference type="ChEBI" id="CHEBI:29780"/>
        <dbReference type="ChEBI" id="CHEBI:58818"/>
        <dbReference type="EC" id="2.2.1.9"/>
    </reaction>
</comment>
<dbReference type="Gene3D" id="3.40.50.1220">
    <property type="entry name" value="TPP-binding domain"/>
    <property type="match status" value="1"/>
</dbReference>
<evidence type="ECO:0000313" key="10">
    <source>
        <dbReference type="EMBL" id="MCJ2541310.1"/>
    </source>
</evidence>
<evidence type="ECO:0000259" key="9">
    <source>
        <dbReference type="Pfam" id="PF16582"/>
    </source>
</evidence>
<dbReference type="PIRSF" id="PIRSF004983">
    <property type="entry name" value="MenD"/>
    <property type="match status" value="1"/>
</dbReference>
<dbReference type="PANTHER" id="PTHR42916">
    <property type="entry name" value="2-SUCCINYL-5-ENOLPYRUVYL-6-HYDROXY-3-CYCLOHEXENE-1-CARBOXYLATE SYNTHASE"/>
    <property type="match status" value="1"/>
</dbReference>
<dbReference type="Pfam" id="PF02776">
    <property type="entry name" value="TPP_enzyme_N"/>
    <property type="match status" value="1"/>
</dbReference>
<dbReference type="NCBIfam" id="TIGR00173">
    <property type="entry name" value="menD"/>
    <property type="match status" value="1"/>
</dbReference>
<evidence type="ECO:0000259" key="7">
    <source>
        <dbReference type="Pfam" id="PF02775"/>
    </source>
</evidence>
<comment type="pathway">
    <text evidence="6">Quinol/quinone metabolism; 1,4-dihydroxy-2-naphthoate biosynthesis; 1,4-dihydroxy-2-naphthoate from chorismate: step 2/7.</text>
</comment>
<evidence type="ECO:0000259" key="8">
    <source>
        <dbReference type="Pfam" id="PF02776"/>
    </source>
</evidence>
<dbReference type="Proteomes" id="UP000830835">
    <property type="component" value="Unassembled WGS sequence"/>
</dbReference>
<protein>
    <recommendedName>
        <fullName evidence="6">2-succinyl-5-enolpyruvyl-6-hydroxy-3-cyclohexene-1-carboxylate synthase</fullName>
        <shortName evidence="6">SEPHCHC synthase</shortName>
        <ecNumber evidence="6">2.2.1.9</ecNumber>
    </recommendedName>
</protein>
<dbReference type="GO" id="GO:0070204">
    <property type="term" value="F:2-succinyl-5-enolpyruvyl-6-hydroxy-3-cyclohexene-1-carboxylic-acid synthase activity"/>
    <property type="evidence" value="ECO:0007669"/>
    <property type="project" value="UniProtKB-EC"/>
</dbReference>
<dbReference type="Gene3D" id="3.40.50.970">
    <property type="match status" value="2"/>
</dbReference>
<comment type="similarity">
    <text evidence="6">Belongs to the TPP enzyme family. MenD subfamily.</text>
</comment>
<keyword evidence="1 6" id="KW-0808">Transferase</keyword>
<dbReference type="CDD" id="cd02009">
    <property type="entry name" value="TPP_SHCHC_synthase"/>
    <property type="match status" value="1"/>
</dbReference>
<dbReference type="InterPro" id="IPR032264">
    <property type="entry name" value="MenD_middle"/>
</dbReference>
<dbReference type="PANTHER" id="PTHR42916:SF1">
    <property type="entry name" value="PROTEIN PHYLLO, CHLOROPLASTIC"/>
    <property type="match status" value="1"/>
</dbReference>
<feature type="domain" description="Thiamine pyrophosphate enzyme TPP-binding" evidence="7">
    <location>
        <begin position="451"/>
        <end position="556"/>
    </location>
</feature>
<comment type="cofactor">
    <cofactor evidence="6">
        <name>thiamine diphosphate</name>
        <dbReference type="ChEBI" id="CHEBI:58937"/>
    </cofactor>
    <text evidence="6">Binds 1 thiamine pyrophosphate per subunit.</text>
</comment>
<dbReference type="Pfam" id="PF02775">
    <property type="entry name" value="TPP_enzyme_C"/>
    <property type="match status" value="1"/>
</dbReference>
<comment type="subunit">
    <text evidence="6">Homodimer.</text>
</comment>
<gene>
    <name evidence="6 10" type="primary">menD</name>
    <name evidence="10" type="ORF">JX360_00055</name>
</gene>
<keyword evidence="3 6" id="KW-0460">Magnesium</keyword>
<dbReference type="EMBL" id="JAFIRA010000001">
    <property type="protein sequence ID" value="MCJ2541310.1"/>
    <property type="molecule type" value="Genomic_DNA"/>
</dbReference>
<dbReference type="InterPro" id="IPR011766">
    <property type="entry name" value="TPP_enzyme_TPP-bd"/>
</dbReference>
<comment type="caution">
    <text evidence="10">The sequence shown here is derived from an EMBL/GenBank/DDBJ whole genome shotgun (WGS) entry which is preliminary data.</text>
</comment>
<dbReference type="RefSeq" id="WP_244348314.1">
    <property type="nucleotide sequence ID" value="NZ_JAFIRA010000001.1"/>
</dbReference>
<dbReference type="InterPro" id="IPR029061">
    <property type="entry name" value="THDP-binding"/>
</dbReference>
<dbReference type="CDD" id="cd07037">
    <property type="entry name" value="TPP_PYR_MenD"/>
    <property type="match status" value="1"/>
</dbReference>
<proteinExistence type="inferred from homology"/>
<evidence type="ECO:0000256" key="2">
    <source>
        <dbReference type="ARBA" id="ARBA00022723"/>
    </source>
</evidence>
<dbReference type="SUPFAM" id="SSF52518">
    <property type="entry name" value="Thiamin diphosphate-binding fold (THDP-binding)"/>
    <property type="match status" value="2"/>
</dbReference>
<feature type="domain" description="Menaquinone biosynthesis protein MenD middle" evidence="9">
    <location>
        <begin position="207"/>
        <end position="416"/>
    </location>
</feature>
<evidence type="ECO:0000256" key="1">
    <source>
        <dbReference type="ARBA" id="ARBA00022679"/>
    </source>
</evidence>
<accession>A0ABT0C688</accession>
<dbReference type="EC" id="2.2.1.9" evidence="6"/>
<feature type="domain" description="Thiamine pyrophosphate enzyme N-terminal TPP-binding" evidence="8">
    <location>
        <begin position="15"/>
        <end position="127"/>
    </location>
</feature>
<comment type="function">
    <text evidence="6">Catalyzes the thiamine diphosphate-dependent decarboxylation of 2-oxoglutarate and the subsequent addition of the resulting succinic semialdehyde-thiamine pyrophosphate anion to isochorismate to yield 2-succinyl-5-enolpyruvyl-6-hydroxy-3-cyclohexene-1-carboxylate (SEPHCHC).</text>
</comment>
<keyword evidence="4 6" id="KW-0786">Thiamine pyrophosphate</keyword>
<organism evidence="10 11">
    <name type="scientific">Thermostichus vulcanus str. 'Rupite'</name>
    <dbReference type="NCBI Taxonomy" id="2813851"/>
    <lineage>
        <taxon>Bacteria</taxon>
        <taxon>Bacillati</taxon>
        <taxon>Cyanobacteriota</taxon>
        <taxon>Cyanophyceae</taxon>
        <taxon>Thermostichales</taxon>
        <taxon>Thermostichaceae</taxon>
        <taxon>Thermostichus</taxon>
    </lineage>
</organism>
<evidence type="ECO:0000256" key="5">
    <source>
        <dbReference type="ARBA" id="ARBA00023211"/>
    </source>
</evidence>
<evidence type="ECO:0000313" key="11">
    <source>
        <dbReference type="Proteomes" id="UP000830835"/>
    </source>
</evidence>
<dbReference type="HAMAP" id="MF_01659">
    <property type="entry name" value="MenD"/>
    <property type="match status" value="1"/>
</dbReference>
<dbReference type="Pfam" id="PF16582">
    <property type="entry name" value="TPP_enzyme_M_2"/>
    <property type="match status" value="1"/>
</dbReference>
<keyword evidence="5 6" id="KW-0464">Manganese</keyword>
<reference evidence="10" key="1">
    <citation type="submission" date="2021-02" db="EMBL/GenBank/DDBJ databases">
        <title>The CRISPR/cas machinery reduction and long-range gene transfer in the hot spring cyanobacterium Synechococcus.</title>
        <authorList>
            <person name="Dvorak P."/>
            <person name="Jahodarova E."/>
            <person name="Hasler P."/>
            <person name="Poulickova A."/>
        </authorList>
    </citation>
    <scope>NUCLEOTIDE SEQUENCE</scope>
    <source>
        <strain evidence="10">Rupite</strain>
    </source>
</reference>
<evidence type="ECO:0000256" key="4">
    <source>
        <dbReference type="ARBA" id="ARBA00023052"/>
    </source>
</evidence>
<evidence type="ECO:0000256" key="3">
    <source>
        <dbReference type="ARBA" id="ARBA00022842"/>
    </source>
</evidence>
<evidence type="ECO:0000256" key="6">
    <source>
        <dbReference type="HAMAP-Rule" id="MF_01659"/>
    </source>
</evidence>
<comment type="cofactor">
    <cofactor evidence="6">
        <name>Mg(2+)</name>
        <dbReference type="ChEBI" id="CHEBI:18420"/>
    </cofactor>
    <cofactor evidence="6">
        <name>Mn(2+)</name>
        <dbReference type="ChEBI" id="CHEBI:29035"/>
    </cofactor>
</comment>
<sequence>MKALDWRNTNALWGSLLAETLSRLGCRLAVVCPGSRSAPITCALAQHPDIEAIPVLDERSAAFFALGLAQQHRQPIPLVCTSGSAAAHFFPALLEAAESGIPMLILTADRPPELRHCRSGQTLDQLKLYGHYPNWQAELALPAADLGQLSYLRQTLIHAWERTLYPFPGPVHLNVPFRDPLAPVADGSTEALASLLDEPGFEETFFQGVTPWSTPPRNWINLNQQPFWQEWQRCERGVILAGPAQPQDPHAYAEAVARLAMTLAWPVLAEGLSPLRNYAHLNPYLITTYDLLLRRERPPLWPEQVIQLGSLPTSKELRQTLAALRPRTWRLDPRPENGDPLHNPTTHIPLAVEDLAMGIPGGEARAPSHFLQTWLRAEAQVRAALDETLANLPGWFEGKVAWWLAQHLPAHTPLFIANSTPVRDVEWFWPPNARCIQPYFNRGANGIDGLLSTAFGVAHRHRPTVLLTGDLAFLHDSNGLQLSRHLQGSLTVVLINNRGGGIFEFLPIAEVGRQGVDPPFEPYFATPQATDFALLCQAHGIDHCFVQGWEHLAQCLDPLPGQGVRILEILTDRRADADYRRQLFRCLADLPSNP</sequence>
<keyword evidence="11" id="KW-1185">Reference proteome</keyword>
<keyword evidence="2 6" id="KW-0479">Metal-binding</keyword>
<dbReference type="InterPro" id="IPR004433">
    <property type="entry name" value="MenaQ_synth_MenD"/>
</dbReference>